<keyword evidence="1" id="KW-0812">Transmembrane</keyword>
<evidence type="ECO:0000313" key="2">
    <source>
        <dbReference type="EMBL" id="KKR12265.1"/>
    </source>
</evidence>
<name>A0A0G0QPE1_9BACT</name>
<reference evidence="2 3" key="1">
    <citation type="journal article" date="2015" name="Nature">
        <title>rRNA introns, odd ribosomes, and small enigmatic genomes across a large radiation of phyla.</title>
        <authorList>
            <person name="Brown C.T."/>
            <person name="Hug L.A."/>
            <person name="Thomas B.C."/>
            <person name="Sharon I."/>
            <person name="Castelle C.J."/>
            <person name="Singh A."/>
            <person name="Wilkins M.J."/>
            <person name="Williams K.H."/>
            <person name="Banfield J.F."/>
        </authorList>
    </citation>
    <scope>NUCLEOTIDE SEQUENCE [LARGE SCALE GENOMIC DNA]</scope>
</reference>
<dbReference type="STRING" id="1619013.UT41_C0002G0039"/>
<keyword evidence="1" id="KW-1133">Transmembrane helix</keyword>
<keyword evidence="1" id="KW-0472">Membrane</keyword>
<dbReference type="EMBL" id="LBWR01000002">
    <property type="protein sequence ID" value="KKR12265.1"/>
    <property type="molecule type" value="Genomic_DNA"/>
</dbReference>
<proteinExistence type="predicted"/>
<evidence type="ECO:0000313" key="3">
    <source>
        <dbReference type="Proteomes" id="UP000034665"/>
    </source>
</evidence>
<sequence length="56" mass="5789">MTKTSKLIVGLVGIALVIGAIFLTQRNTEGEKVVIGASFALTGKSPISERLSATEA</sequence>
<dbReference type="AlphaFoldDB" id="A0A0G0QPE1"/>
<gene>
    <name evidence="2" type="ORF">UT41_C0002G0039</name>
</gene>
<accession>A0A0G0QPE1</accession>
<evidence type="ECO:0000256" key="1">
    <source>
        <dbReference type="SAM" id="Phobius"/>
    </source>
</evidence>
<organism evidence="2 3">
    <name type="scientific">Candidatus Wolfebacteria bacterium GW2011_GWC2_39_22</name>
    <dbReference type="NCBI Taxonomy" id="1619013"/>
    <lineage>
        <taxon>Bacteria</taxon>
        <taxon>Candidatus Wolfeibacteriota</taxon>
    </lineage>
</organism>
<dbReference type="Proteomes" id="UP000034665">
    <property type="component" value="Unassembled WGS sequence"/>
</dbReference>
<comment type="caution">
    <text evidence="2">The sequence shown here is derived from an EMBL/GenBank/DDBJ whole genome shotgun (WGS) entry which is preliminary data.</text>
</comment>
<feature type="transmembrane region" description="Helical" evidence="1">
    <location>
        <begin position="7"/>
        <end position="24"/>
    </location>
</feature>
<protein>
    <submittedName>
        <fullName evidence="2">Uncharacterized protein</fullName>
    </submittedName>
</protein>